<dbReference type="Proteomes" id="UP000516094">
    <property type="component" value="Genome"/>
</dbReference>
<sequence length="748" mass="85001">MAEYQEKLIGLDYETWSDVELGGKEARGLPNYIASPNFKVLMASVSIDGEEYTFDFVFDVLRRKTKNWTESPGKVKLRFYNCLTDQTTTDHGSRILIAHNASFERAVTSWLYGDSISPYRFQDSAVDASIVGAERKLEVASRQLTNTGKLEVGEKLIQQFCVPNEFYPDGPTPELIEKHGHMDDWLLFVHYCEVDAKGGLEIRKVAREITERFHPGLIDQEQYRENGTWDMNQAGWGVDQELVEKFRQRSWANGIIAQRAFNVTDENGEPVEINFNSHQQLRKFCEARGVKYKSLDKYHLPGVLARVKKRIAKLESELKDGEYPNLRRELGRLEEVEMLLETKAEIGGSTLSKLPVIQRLISEDGLLRDQYLHVGASQTYRTTGRGVQMQNIKKLDGEIRDVSTAYDFQTHWSNGDMAGQLRQVFRSRHPEGEIIVGDFSGVESRGLAYEAGEEWKLDTFRQGLDVYKVLVTRFIPGLAYEDVTPELRPRGKYSELSCGYQASGKAVQDFMFRLGFSISIEDATQNVNDWRRACPAIVDYWGILDDLLKDSVMSGMALSAPIGNGLSVHVSPFTLPSIQEVEPGAVSLCLQIKVNGQPYVTRFVHGAHFRKGKLCYYKPAKNFGPKGLWLVVDETRSAKKSAELGREVELYYGIYGGKLAGIFTQSLCRELFFDSLMYLRELLKSNGVVNAVICGQFHDEINVDWWPMEGGHTKEFVQDLMRQAMTRVKVLKGFPLDVDIKSAYRYIK</sequence>
<protein>
    <submittedName>
        <fullName evidence="1">DNA polymerase I</fullName>
    </submittedName>
</protein>
<gene>
    <name evidence="1" type="primary">10</name>
    <name evidence="1" type="ORF">SEA_STORMBREAKER_10</name>
</gene>
<evidence type="ECO:0000313" key="2">
    <source>
        <dbReference type="Proteomes" id="UP000516094"/>
    </source>
</evidence>
<dbReference type="Gene3D" id="1.10.150.20">
    <property type="entry name" value="5' to 3' exonuclease, C-terminal subdomain"/>
    <property type="match status" value="1"/>
</dbReference>
<reference evidence="1" key="1">
    <citation type="submission" date="2020-06" db="EMBL/GenBank/DDBJ databases">
        <authorList>
            <person name="Germani W.S."/>
            <person name="Bellon C.A."/>
            <person name="Collins C.E."/>
            <person name="Del Gaiso K.R."/>
            <person name="Dower V."/>
            <person name="Handy J.A."/>
            <person name="Kornacki R.C."/>
            <person name="Leema S.E."/>
            <person name="Mansbridge T."/>
            <person name="McCauley G.A."/>
            <person name="Musser L.T."/>
            <person name="Wolters R.A."/>
            <person name="Womack C.L."/>
            <person name="Zacconi C.T."/>
            <person name="Fallest-Strobl P."/>
            <person name="Mastropaolo M.D."/>
            <person name="Whitefleet-Smith J.L."/>
            <person name="Garlena R.A."/>
            <person name="Russell D.A."/>
            <person name="Pope W.H."/>
            <person name="Jacobs-Sera D."/>
            <person name="Hatfull G.F."/>
        </authorList>
    </citation>
    <scope>NUCLEOTIDE SEQUENCE [LARGE SCALE GENOMIC DNA]</scope>
</reference>
<accession>A0A7G9A0E4</accession>
<dbReference type="EMBL" id="MT657334">
    <property type="protein sequence ID" value="QNL30083.1"/>
    <property type="molecule type" value="Genomic_DNA"/>
</dbReference>
<proteinExistence type="predicted"/>
<name>A0A7G9A0E4_9CAUD</name>
<evidence type="ECO:0000313" key="1">
    <source>
        <dbReference type="EMBL" id="QNL30083.1"/>
    </source>
</evidence>
<dbReference type="InterPro" id="IPR043502">
    <property type="entry name" value="DNA/RNA_pol_sf"/>
</dbReference>
<dbReference type="SUPFAM" id="SSF56672">
    <property type="entry name" value="DNA/RNA polymerases"/>
    <property type="match status" value="1"/>
</dbReference>
<organism evidence="1 2">
    <name type="scientific">Microbacterium phage Stormbreaker</name>
    <dbReference type="NCBI Taxonomy" id="2759462"/>
    <lineage>
        <taxon>Viruses</taxon>
        <taxon>Duplodnaviria</taxon>
        <taxon>Heunggongvirae</taxon>
        <taxon>Uroviricota</taxon>
        <taxon>Caudoviricetes</taxon>
        <taxon>Eekayvirinae</taxon>
        <taxon>Tinytimothyvirus</taxon>
        <taxon>Tinytimothyvirus alex44</taxon>
    </lineage>
</organism>